<dbReference type="GO" id="GO:0006355">
    <property type="term" value="P:regulation of DNA-templated transcription"/>
    <property type="evidence" value="ECO:0007669"/>
    <property type="project" value="InterPro"/>
</dbReference>
<gene>
    <name evidence="1" type="ORF">LK12_17470</name>
</gene>
<dbReference type="Proteomes" id="UP000031057">
    <property type="component" value="Unassembled WGS sequence"/>
</dbReference>
<organism evidence="1 2">
    <name type="scientific">Novosphingobium malaysiense</name>
    <dbReference type="NCBI Taxonomy" id="1348853"/>
    <lineage>
        <taxon>Bacteria</taxon>
        <taxon>Pseudomonadati</taxon>
        <taxon>Pseudomonadota</taxon>
        <taxon>Alphaproteobacteria</taxon>
        <taxon>Sphingomonadales</taxon>
        <taxon>Sphingomonadaceae</taxon>
        <taxon>Novosphingobium</taxon>
    </lineage>
</organism>
<proteinExistence type="predicted"/>
<evidence type="ECO:0000313" key="1">
    <source>
        <dbReference type="EMBL" id="KHK90380.1"/>
    </source>
</evidence>
<protein>
    <submittedName>
        <fullName evidence="1">CopG family transcriptional regulator</fullName>
    </submittedName>
</protein>
<dbReference type="SUPFAM" id="SSF47598">
    <property type="entry name" value="Ribbon-helix-helix"/>
    <property type="match status" value="1"/>
</dbReference>
<dbReference type="STRING" id="1348853.LK12_17470"/>
<comment type="caution">
    <text evidence="1">The sequence shown here is derived from an EMBL/GenBank/DDBJ whole genome shotgun (WGS) entry which is preliminary data.</text>
</comment>
<sequence>MHRISVRVDDTLYRQLQRRAYGANLTLSEFVRQVLGEAADPDGRYIYSSQDEVLATSIQILTLLATSIGARAPELLERGMLDARAILGERGLLDPEQDR</sequence>
<dbReference type="AlphaFoldDB" id="A0A0B1ZM72"/>
<reference evidence="1 2" key="1">
    <citation type="submission" date="2014-10" db="EMBL/GenBank/DDBJ databases">
        <title>Genome sequence of Novosphingobium malaysiense MUSC 273(T).</title>
        <authorList>
            <person name="Lee L.-H."/>
        </authorList>
    </citation>
    <scope>NUCLEOTIDE SEQUENCE [LARGE SCALE GENOMIC DNA]</scope>
    <source>
        <strain evidence="1 2">MUSC 273</strain>
    </source>
</reference>
<keyword evidence="2" id="KW-1185">Reference proteome</keyword>
<evidence type="ECO:0000313" key="2">
    <source>
        <dbReference type="Proteomes" id="UP000031057"/>
    </source>
</evidence>
<dbReference type="InterPro" id="IPR010985">
    <property type="entry name" value="Ribbon_hlx_hlx"/>
</dbReference>
<name>A0A0B1ZM72_9SPHN</name>
<accession>A0A0B1ZM72</accession>
<dbReference type="EMBL" id="JTDI01000005">
    <property type="protein sequence ID" value="KHK90380.1"/>
    <property type="molecule type" value="Genomic_DNA"/>
</dbReference>
<dbReference type="RefSeq" id="WP_039286645.1">
    <property type="nucleotide sequence ID" value="NZ_JTDI01000005.1"/>
</dbReference>